<dbReference type="AlphaFoldDB" id="A0A241VFZ1"/>
<dbReference type="Proteomes" id="UP000546536">
    <property type="component" value="Unassembled WGS sequence"/>
</dbReference>
<feature type="transmembrane region" description="Helical" evidence="8">
    <location>
        <begin position="315"/>
        <end position="338"/>
    </location>
</feature>
<dbReference type="EMBL" id="JABERG010000033">
    <property type="protein sequence ID" value="NNH89064.1"/>
    <property type="molecule type" value="Genomic_DNA"/>
</dbReference>
<dbReference type="InterPro" id="IPR047817">
    <property type="entry name" value="ABC2_TM_bact-type"/>
</dbReference>
<evidence type="ECO:0000313" key="17">
    <source>
        <dbReference type="Proteomes" id="UP000569202"/>
    </source>
</evidence>
<dbReference type="InterPro" id="IPR013525">
    <property type="entry name" value="ABC2_TM"/>
</dbReference>
<comment type="caution">
    <text evidence="13">The sequence shown here is derived from an EMBL/GenBank/DDBJ whole genome shotgun (WGS) entry which is preliminary data.</text>
</comment>
<evidence type="ECO:0000313" key="12">
    <source>
        <dbReference type="EMBL" id="NNH89064.1"/>
    </source>
</evidence>
<feature type="transmembrane region" description="Helical" evidence="8">
    <location>
        <begin position="25"/>
        <end position="46"/>
    </location>
</feature>
<evidence type="ECO:0000313" key="16">
    <source>
        <dbReference type="Proteomes" id="UP000546536"/>
    </source>
</evidence>
<dbReference type="InterPro" id="IPR051449">
    <property type="entry name" value="ABC-2_transporter_component"/>
</dbReference>
<dbReference type="PANTHER" id="PTHR30294:SF47">
    <property type="entry name" value="INNER MEMBRANE TRANSPORT PERMEASE YHHJ"/>
    <property type="match status" value="1"/>
</dbReference>
<feature type="transmembrane region" description="Helical" evidence="8">
    <location>
        <begin position="285"/>
        <end position="303"/>
    </location>
</feature>
<evidence type="ECO:0000259" key="9">
    <source>
        <dbReference type="PROSITE" id="PS51012"/>
    </source>
</evidence>
<feature type="transmembrane region" description="Helical" evidence="8">
    <location>
        <begin position="344"/>
        <end position="364"/>
    </location>
</feature>
<evidence type="ECO:0000313" key="10">
    <source>
        <dbReference type="EMBL" id="NNH38746.1"/>
    </source>
</evidence>
<evidence type="ECO:0000313" key="14">
    <source>
        <dbReference type="Proteomes" id="UP000291380"/>
    </source>
</evidence>
<accession>A0A7Y2S2L1</accession>
<evidence type="ECO:0000256" key="1">
    <source>
        <dbReference type="ARBA" id="ARBA00004651"/>
    </source>
</evidence>
<evidence type="ECO:0000313" key="13">
    <source>
        <dbReference type="EMBL" id="TCB58375.1"/>
    </source>
</evidence>
<dbReference type="OrthoDB" id="9808686at2"/>
<reference evidence="15 16" key="2">
    <citation type="submission" date="2020-04" db="EMBL/GenBank/DDBJ databases">
        <title>Acinetobacter Taxon 24.</title>
        <authorList>
            <person name="Nemec A."/>
            <person name="Radolfova-Krizova L."/>
            <person name="Higgins P.G."/>
            <person name="Spanelova P."/>
        </authorList>
    </citation>
    <scope>NUCLEOTIDE SEQUENCE [LARGE SCALE GENOMIC DNA]</scope>
    <source>
        <strain evidence="12 16">ANC 4279</strain>
        <strain evidence="10 15">ANC 4280</strain>
        <strain evidence="11 17">ANC 5380</strain>
    </source>
</reference>
<accession>A0A241VFZ1</accession>
<keyword evidence="4" id="KW-1003">Cell membrane</keyword>
<evidence type="ECO:0000256" key="5">
    <source>
        <dbReference type="ARBA" id="ARBA00022692"/>
    </source>
</evidence>
<dbReference type="Proteomes" id="UP000532147">
    <property type="component" value="Unassembled WGS sequence"/>
</dbReference>
<feature type="transmembrane region" description="Helical" evidence="8">
    <location>
        <begin position="221"/>
        <end position="245"/>
    </location>
</feature>
<keyword evidence="7 8" id="KW-0472">Membrane</keyword>
<organism evidence="13 14">
    <name type="scientific">Acinetobacter terrae</name>
    <dbReference type="NCBI Taxonomy" id="2731247"/>
    <lineage>
        <taxon>Bacteria</taxon>
        <taxon>Pseudomonadati</taxon>
        <taxon>Pseudomonadota</taxon>
        <taxon>Gammaproteobacteria</taxon>
        <taxon>Moraxellales</taxon>
        <taxon>Moraxellaceae</taxon>
        <taxon>Acinetobacter</taxon>
        <taxon>Acinetobacter Taxon 24</taxon>
    </lineage>
</organism>
<dbReference type="Pfam" id="PF12698">
    <property type="entry name" value="ABC2_membrane_3"/>
    <property type="match status" value="1"/>
</dbReference>
<dbReference type="GO" id="GO:0140359">
    <property type="term" value="F:ABC-type transporter activity"/>
    <property type="evidence" value="ECO:0007669"/>
    <property type="project" value="InterPro"/>
</dbReference>
<keyword evidence="5 8" id="KW-0812">Transmembrane</keyword>
<dbReference type="EMBL" id="SJOA01000012">
    <property type="protein sequence ID" value="TCB58375.1"/>
    <property type="molecule type" value="Genomic_DNA"/>
</dbReference>
<feature type="transmembrane region" description="Helical" evidence="8">
    <location>
        <begin position="257"/>
        <end position="279"/>
    </location>
</feature>
<reference evidence="13 14" key="1">
    <citation type="submission" date="2019-02" db="EMBL/GenBank/DDBJ databases">
        <title>High diversity of culturable Acinetobacter species in natural soil and water ecosystems.</title>
        <authorList>
            <person name="Radolfova-Krizova L."/>
            <person name="Nemec A."/>
        </authorList>
    </citation>
    <scope>NUCLEOTIDE SEQUENCE [LARGE SCALE GENOMIC DNA]</scope>
    <source>
        <strain evidence="13 14">ANC 4281</strain>
    </source>
</reference>
<evidence type="ECO:0000313" key="15">
    <source>
        <dbReference type="Proteomes" id="UP000532147"/>
    </source>
</evidence>
<evidence type="ECO:0000256" key="8">
    <source>
        <dbReference type="SAM" id="Phobius"/>
    </source>
</evidence>
<dbReference type="EMBL" id="JABERH010000020">
    <property type="protein sequence ID" value="NNH38746.1"/>
    <property type="molecule type" value="Genomic_DNA"/>
</dbReference>
<comment type="similarity">
    <text evidence="2">Belongs to the ABC-2 integral membrane protein family.</text>
</comment>
<evidence type="ECO:0000256" key="3">
    <source>
        <dbReference type="ARBA" id="ARBA00022448"/>
    </source>
</evidence>
<keyword evidence="3" id="KW-0813">Transport</keyword>
<gene>
    <name evidence="13" type="ORF">E0H85_10370</name>
    <name evidence="10" type="ORF">HLH11_08810</name>
    <name evidence="12" type="ORF">HLH13_15420</name>
    <name evidence="11" type="ORF">HLH17_17140</name>
</gene>
<evidence type="ECO:0000256" key="7">
    <source>
        <dbReference type="ARBA" id="ARBA00023136"/>
    </source>
</evidence>
<evidence type="ECO:0000256" key="2">
    <source>
        <dbReference type="ARBA" id="ARBA00007783"/>
    </source>
</evidence>
<dbReference type="STRING" id="1977878.B9T23_11080"/>
<protein>
    <submittedName>
        <fullName evidence="13">ABC transporter permease</fullName>
    </submittedName>
</protein>
<accession>A0A7Y2PQW5</accession>
<evidence type="ECO:0000313" key="11">
    <source>
        <dbReference type="EMBL" id="NNH79332.1"/>
    </source>
</evidence>
<sequence length="375" mass="42364">MFRQKLQNIYQLGCKELWSLWRDPVMLILIIYTFTVAIYTAATAMTDSLNMAPIAMVDEDRSALSERITSAFYPPYFIPQTTELNNMDAGMDAGEFTFALNIPVNFQEDVLSGKDASIQVNVDATRMSQAMTGAGYIQQIVQSEVNEYVLRHREVSSLPVELEMRARFNPLLDQKWFGSVMEIINNVAMLSIILTGAALIREREHGTVEHLMVMPVTVFEIMMAKVWSMSLVVLLAAFVGLKLVVQMALQVPIEGNLFLFFFGALLTLFATTSMGIYLATMSKSMPQFGLLMMLILIPIEMLSGGMTPRESMPEFLQYFMLIAPTTHFVELAQAILYRGAGLNVVWPAFLWLIGIALVFFYVSWKRFKDTIHTMT</sequence>
<proteinExistence type="inferred from homology"/>
<accession>A0A4R0EMW5</accession>
<keyword evidence="6 8" id="KW-1133">Transmembrane helix</keyword>
<dbReference type="GO" id="GO:0005886">
    <property type="term" value="C:plasma membrane"/>
    <property type="evidence" value="ECO:0007669"/>
    <property type="project" value="UniProtKB-SubCell"/>
</dbReference>
<evidence type="ECO:0000256" key="6">
    <source>
        <dbReference type="ARBA" id="ARBA00022989"/>
    </source>
</evidence>
<keyword evidence="16" id="KW-1185">Reference proteome</keyword>
<comment type="subcellular location">
    <subcellularLocation>
        <location evidence="1">Cell membrane</location>
        <topology evidence="1">Multi-pass membrane protein</topology>
    </subcellularLocation>
</comment>
<dbReference type="RefSeq" id="WP_086194136.1">
    <property type="nucleotide sequence ID" value="NZ_JABERF010000061.1"/>
</dbReference>
<evidence type="ECO:0000256" key="4">
    <source>
        <dbReference type="ARBA" id="ARBA00022475"/>
    </source>
</evidence>
<dbReference type="Gene3D" id="3.40.1710.10">
    <property type="entry name" value="abc type-2 transporter like domain"/>
    <property type="match status" value="1"/>
</dbReference>
<feature type="domain" description="ABC transmembrane type-2" evidence="9">
    <location>
        <begin position="134"/>
        <end position="370"/>
    </location>
</feature>
<accession>A0A7Y2RIL8</accession>
<name>A0A241VFZ1_9GAMM</name>
<dbReference type="Proteomes" id="UP000291380">
    <property type="component" value="Unassembled WGS sequence"/>
</dbReference>
<dbReference type="PROSITE" id="PS51012">
    <property type="entry name" value="ABC_TM2"/>
    <property type="match status" value="1"/>
</dbReference>
<dbReference type="EMBL" id="JABERL010000077">
    <property type="protein sequence ID" value="NNH79332.1"/>
    <property type="molecule type" value="Genomic_DNA"/>
</dbReference>
<dbReference type="PANTHER" id="PTHR30294">
    <property type="entry name" value="MEMBRANE COMPONENT OF ABC TRANSPORTER YHHJ-RELATED"/>
    <property type="match status" value="1"/>
</dbReference>
<dbReference type="Proteomes" id="UP000569202">
    <property type="component" value="Unassembled WGS sequence"/>
</dbReference>